<evidence type="ECO:0000256" key="6">
    <source>
        <dbReference type="PROSITE-ProRule" id="PRU00176"/>
    </source>
</evidence>
<dbReference type="GO" id="GO:0003723">
    <property type="term" value="F:RNA binding"/>
    <property type="evidence" value="ECO:0007669"/>
    <property type="project" value="UniProtKB-UniRule"/>
</dbReference>
<evidence type="ECO:0000256" key="3">
    <source>
        <dbReference type="ARBA" id="ARBA00012483"/>
    </source>
</evidence>
<dbReference type="GO" id="GO:0016567">
    <property type="term" value="P:protein ubiquitination"/>
    <property type="evidence" value="ECO:0007669"/>
    <property type="project" value="UniProtKB-UniPathway"/>
</dbReference>
<keyword evidence="5" id="KW-0479">Metal-binding</keyword>
<feature type="compositionally biased region" description="Basic and acidic residues" evidence="7">
    <location>
        <begin position="538"/>
        <end position="547"/>
    </location>
</feature>
<dbReference type="InterPro" id="IPR035979">
    <property type="entry name" value="RBD_domain_sf"/>
</dbReference>
<reference evidence="9" key="2">
    <citation type="submission" date="2025-09" db="UniProtKB">
        <authorList>
            <consortium name="Ensembl"/>
        </authorList>
    </citation>
    <scope>IDENTIFICATION</scope>
</reference>
<organism evidence="9 10">
    <name type="scientific">Sphenodon punctatus</name>
    <name type="common">Tuatara</name>
    <name type="synonym">Hatteria punctata</name>
    <dbReference type="NCBI Taxonomy" id="8508"/>
    <lineage>
        <taxon>Eukaryota</taxon>
        <taxon>Metazoa</taxon>
        <taxon>Chordata</taxon>
        <taxon>Craniata</taxon>
        <taxon>Vertebrata</taxon>
        <taxon>Euteleostomi</taxon>
        <taxon>Lepidosauria</taxon>
        <taxon>Sphenodontia</taxon>
        <taxon>Sphenodontidae</taxon>
        <taxon>Sphenodon</taxon>
    </lineage>
</organism>
<feature type="compositionally biased region" description="Basic and acidic residues" evidence="7">
    <location>
        <begin position="183"/>
        <end position="194"/>
    </location>
</feature>
<dbReference type="PANTHER" id="PTHR12622">
    <property type="entry name" value="DELTEX-RELATED"/>
    <property type="match status" value="1"/>
</dbReference>
<dbReference type="InterPro" id="IPR039398">
    <property type="entry name" value="Deltex_fam"/>
</dbReference>
<dbReference type="GO" id="GO:0061630">
    <property type="term" value="F:ubiquitin protein ligase activity"/>
    <property type="evidence" value="ECO:0007669"/>
    <property type="project" value="UniProtKB-EC"/>
</dbReference>
<dbReference type="OMA" id="TPGCAFI"/>
<evidence type="ECO:0000256" key="1">
    <source>
        <dbReference type="ARBA" id="ARBA00000900"/>
    </source>
</evidence>
<feature type="region of interest" description="Disordered" evidence="7">
    <location>
        <begin position="516"/>
        <end position="551"/>
    </location>
</feature>
<dbReference type="InterPro" id="IPR057051">
    <property type="entry name" value="PARP14_RPM_1"/>
</dbReference>
<dbReference type="Gene3D" id="3.30.390.130">
    <property type="match status" value="1"/>
</dbReference>
<name>A0A8D0GGQ2_SPHPU</name>
<feature type="domain" description="RRM" evidence="8">
    <location>
        <begin position="4"/>
        <end position="88"/>
    </location>
</feature>
<sequence>MTGRTVCVRGIPTDLSPERAADKLTIHFLRACNGGGEILDIDILPESPACALVTFEEAEVAQRVLKVEKHVLSISGKKYPLKVTAQSADLSPDEIFVRVCMTIDYGRFPDGKSILRSLRKRYSDVQFSFDAKETLCAVKGPFTELQAFVTELLSLLGRGSPQKASRSKSMSATDSQQGFPETQEIKDQERKEEAGLPLLRDPVDGEAVEDFSLVMDSDIYLYMQKFCNEEIGSILRRHQVDMVDVSSEGIATLYLQASSQSTRGMGALSQAHLELLKLYQQLEGTLRKEKISKGELGAGSRGLPGELQQLCPLLLCHEEEGHVSLIGNLVDVSQAKQHVQDLIAGRGAMQAPRVPSAAMGIYSVLRPGGSAVPGRSEPPVEPTLRRHELKGESKLAANFSLSKPEAFLSSLSRDTPFTRGSLKETGYGSLNSQRPLQVTELGPQVVSATETLKASDKMKAGALLRPKALPSFGSAGQSPGSWKGLGPVKPQTHDTMSSAFRSLSLFDTTGTYSALDSKAPESRAPLRRSNSFSLPRSKGNEKPKESPGEPLASDRICLDSLQWAYLKDIHRPLLEEICREGGVQITERTTPDSTVLTLRADDRAKIPAAKQKIESLCLVVRPDFVCQCLSYVELDVDGPSNEALKELCGLLSSCSDRLVLSRDQYKLYLTYPREVQPRVSEVFRQFSSQGLSVPASLPGTEQSLSNTTQQDLALGKEYWRSQMGFQQVEPGSTAGLSETQSQPGGTDEAKLFSTQQSAQSYLSTSAFQPATEAAYWSDEKGGGGRQPNKTPDAGSASRQGKLAAEVKRGLPDKFHFARDWGKGGQSEEADGTAQSLPGWLLGSDAAMPLRAIEPSPTLEGRLPPAGDSDMQEPERRGASPRQEAQQPAAGKCDLCQSSCTATCRAPCGHALCRTCFSIDDVSPACCSAVSIIRGAFKAKSMSQSLPGYYRDPTLKIVYEVPNGVQRAGDPRPGSLYQGGRFEAFLPDNHEGQRMALLLHKAFKRGLTFQIRSQAGEERVTWGPIPHKTSMDGGKIRNGYPDNQYLRELCTKLKSLDIE</sequence>
<evidence type="ECO:0000256" key="4">
    <source>
        <dbReference type="ARBA" id="ARBA00022679"/>
    </source>
</evidence>
<dbReference type="InterPro" id="IPR012677">
    <property type="entry name" value="Nucleotide-bd_a/b_plait_sf"/>
</dbReference>
<dbReference type="AlphaFoldDB" id="A0A8D0GGQ2"/>
<evidence type="ECO:0000259" key="8">
    <source>
        <dbReference type="PROSITE" id="PS50102"/>
    </source>
</evidence>
<dbReference type="Pfam" id="PF18102">
    <property type="entry name" value="DTC"/>
    <property type="match status" value="1"/>
</dbReference>
<dbReference type="Pfam" id="PF23222">
    <property type="entry name" value="RRM_PARP14_1"/>
    <property type="match status" value="1"/>
</dbReference>
<dbReference type="GO" id="GO:0046872">
    <property type="term" value="F:metal ion binding"/>
    <property type="evidence" value="ECO:0007669"/>
    <property type="project" value="UniProtKB-KW"/>
</dbReference>
<comment type="catalytic activity">
    <reaction evidence="1">
        <text>S-ubiquitinyl-[E2 ubiquitin-conjugating enzyme]-L-cysteine + [acceptor protein]-L-lysine = [E2 ubiquitin-conjugating enzyme]-L-cysteine + N(6)-ubiquitinyl-[acceptor protein]-L-lysine.</text>
        <dbReference type="EC" id="2.3.2.27"/>
    </reaction>
</comment>
<dbReference type="SUPFAM" id="SSF54928">
    <property type="entry name" value="RNA-binding domain, RBD"/>
    <property type="match status" value="1"/>
</dbReference>
<feature type="region of interest" description="Disordered" evidence="7">
    <location>
        <begin position="818"/>
        <end position="839"/>
    </location>
</feature>
<dbReference type="Gene3D" id="3.30.70.330">
    <property type="match status" value="1"/>
</dbReference>
<dbReference type="InterPro" id="IPR000504">
    <property type="entry name" value="RRM_dom"/>
</dbReference>
<dbReference type="UniPathway" id="UPA00143"/>
<feature type="region of interest" description="Disordered" evidence="7">
    <location>
        <begin position="775"/>
        <end position="802"/>
    </location>
</feature>
<feature type="region of interest" description="Disordered" evidence="7">
    <location>
        <begin position="160"/>
        <end position="199"/>
    </location>
</feature>
<evidence type="ECO:0000313" key="9">
    <source>
        <dbReference type="Ensembl" id="ENSSPUP00000005888.1"/>
    </source>
</evidence>
<evidence type="ECO:0000256" key="7">
    <source>
        <dbReference type="SAM" id="MobiDB-lite"/>
    </source>
</evidence>
<protein>
    <recommendedName>
        <fullName evidence="3">RING-type E3 ubiquitin transferase</fullName>
        <ecNumber evidence="3">2.3.2.27</ecNumber>
    </recommendedName>
</protein>
<feature type="region of interest" description="Disordered" evidence="7">
    <location>
        <begin position="729"/>
        <end position="755"/>
    </location>
</feature>
<dbReference type="CDD" id="cd16449">
    <property type="entry name" value="RING-HC"/>
    <property type="match status" value="1"/>
</dbReference>
<keyword evidence="10" id="KW-1185">Reference proteome</keyword>
<comment type="pathway">
    <text evidence="2">Protein modification; protein ubiquitination.</text>
</comment>
<dbReference type="GO" id="GO:0007219">
    <property type="term" value="P:Notch signaling pathway"/>
    <property type="evidence" value="ECO:0007669"/>
    <property type="project" value="InterPro"/>
</dbReference>
<feature type="compositionally biased region" description="Polar residues" evidence="7">
    <location>
        <begin position="162"/>
        <end position="180"/>
    </location>
</feature>
<accession>A0A8D0GGQ2</accession>
<dbReference type="InterPro" id="IPR039396">
    <property type="entry name" value="Deltex_C"/>
</dbReference>
<dbReference type="Proteomes" id="UP000694392">
    <property type="component" value="Unplaced"/>
</dbReference>
<reference evidence="9" key="1">
    <citation type="submission" date="2025-08" db="UniProtKB">
        <authorList>
            <consortium name="Ensembl"/>
        </authorList>
    </citation>
    <scope>IDENTIFICATION</scope>
</reference>
<dbReference type="GeneTree" id="ENSGT00940000154578"/>
<dbReference type="InterPro" id="IPR039399">
    <property type="entry name" value="Deltex_C_sf"/>
</dbReference>
<evidence type="ECO:0000256" key="5">
    <source>
        <dbReference type="ARBA" id="ARBA00022723"/>
    </source>
</evidence>
<dbReference type="PROSITE" id="PS50102">
    <property type="entry name" value="RRM"/>
    <property type="match status" value="1"/>
</dbReference>
<feature type="compositionally biased region" description="Polar residues" evidence="7">
    <location>
        <begin position="734"/>
        <end position="744"/>
    </location>
</feature>
<evidence type="ECO:0000256" key="2">
    <source>
        <dbReference type="ARBA" id="ARBA00004906"/>
    </source>
</evidence>
<proteinExistence type="predicted"/>
<feature type="region of interest" description="Disordered" evidence="7">
    <location>
        <begin position="854"/>
        <end position="887"/>
    </location>
</feature>
<dbReference type="EC" id="2.3.2.27" evidence="3"/>
<keyword evidence="4" id="KW-0808">Transferase</keyword>
<feature type="region of interest" description="Disordered" evidence="7">
    <location>
        <begin position="470"/>
        <end position="490"/>
    </location>
</feature>
<dbReference type="Ensembl" id="ENSSPUT00000006268.1">
    <property type="protein sequence ID" value="ENSSPUP00000005888.1"/>
    <property type="gene ID" value="ENSSPUG00000004537.1"/>
</dbReference>
<evidence type="ECO:0000313" key="10">
    <source>
        <dbReference type="Proteomes" id="UP000694392"/>
    </source>
</evidence>
<keyword evidence="6" id="KW-0694">RNA-binding</keyword>